<proteinExistence type="predicted"/>
<feature type="signal peptide" evidence="1">
    <location>
        <begin position="1"/>
        <end position="26"/>
    </location>
</feature>
<evidence type="ECO:0008006" key="4">
    <source>
        <dbReference type="Google" id="ProtNLM"/>
    </source>
</evidence>
<evidence type="ECO:0000256" key="1">
    <source>
        <dbReference type="SAM" id="SignalP"/>
    </source>
</evidence>
<keyword evidence="1" id="KW-0732">Signal</keyword>
<keyword evidence="3" id="KW-1185">Reference proteome</keyword>
<dbReference type="RefSeq" id="WP_189040309.1">
    <property type="nucleotide sequence ID" value="NZ_BMNB01000001.1"/>
</dbReference>
<dbReference type="EMBL" id="BMNB01000001">
    <property type="protein sequence ID" value="GGM21144.1"/>
    <property type="molecule type" value="Genomic_DNA"/>
</dbReference>
<feature type="chain" id="PRO_5036802965" description="DUF916 domain-containing protein" evidence="1">
    <location>
        <begin position="27"/>
        <end position="321"/>
    </location>
</feature>
<organism evidence="2 3">
    <name type="scientific">Micromonospora sonchi</name>
    <dbReference type="NCBI Taxonomy" id="1763543"/>
    <lineage>
        <taxon>Bacteria</taxon>
        <taxon>Bacillati</taxon>
        <taxon>Actinomycetota</taxon>
        <taxon>Actinomycetes</taxon>
        <taxon>Micromonosporales</taxon>
        <taxon>Micromonosporaceae</taxon>
        <taxon>Micromonospora</taxon>
    </lineage>
</organism>
<dbReference type="Proteomes" id="UP000608890">
    <property type="component" value="Unassembled WGS sequence"/>
</dbReference>
<name>A0A917TFU9_9ACTN</name>
<reference evidence="2" key="2">
    <citation type="submission" date="2020-09" db="EMBL/GenBank/DDBJ databases">
        <authorList>
            <person name="Sun Q."/>
            <person name="Zhou Y."/>
        </authorList>
    </citation>
    <scope>NUCLEOTIDE SEQUENCE</scope>
    <source>
        <strain evidence="2">CGMCC 4.7312</strain>
    </source>
</reference>
<accession>A0A917TFU9</accession>
<gene>
    <name evidence="2" type="ORF">GCM10011608_02220</name>
</gene>
<dbReference type="AlphaFoldDB" id="A0A917TFU9"/>
<evidence type="ECO:0000313" key="3">
    <source>
        <dbReference type="Proteomes" id="UP000608890"/>
    </source>
</evidence>
<protein>
    <recommendedName>
        <fullName evidence="4">DUF916 domain-containing protein</fullName>
    </recommendedName>
</protein>
<comment type="caution">
    <text evidence="2">The sequence shown here is derived from an EMBL/GenBank/DDBJ whole genome shotgun (WGS) entry which is preliminary data.</text>
</comment>
<reference evidence="2" key="1">
    <citation type="journal article" date="2014" name="Int. J. Syst. Evol. Microbiol.">
        <title>Complete genome sequence of Corynebacterium casei LMG S-19264T (=DSM 44701T), isolated from a smear-ripened cheese.</title>
        <authorList>
            <consortium name="US DOE Joint Genome Institute (JGI-PGF)"/>
            <person name="Walter F."/>
            <person name="Albersmeier A."/>
            <person name="Kalinowski J."/>
            <person name="Ruckert C."/>
        </authorList>
    </citation>
    <scope>NUCLEOTIDE SEQUENCE</scope>
    <source>
        <strain evidence="2">CGMCC 4.7312</strain>
    </source>
</reference>
<evidence type="ECO:0000313" key="2">
    <source>
        <dbReference type="EMBL" id="GGM21144.1"/>
    </source>
</evidence>
<sequence length="321" mass="33535">MQTLLSRPLAGALAAAALTLAGAAAAAAPAAAAPAAAALEARASVQAGRLILDPTDRGYRGTLPVTVTNRGRASTSFSLKILEPVAGSFRDAGPDAPCLPYDELTDGRRTFDCSPSLYLRSGETKQAFLTFEVLTTVRSYPMRAGQGTIEATVAGQQSPAGTATFGTLFRSSKGKLRPARPYVQDAQAKASISAGDATMTRAETGRWFARVPVTVRWSGDAAHDNLWVGGVTLPNGVQLWTTEPDSGPADWLEHLAVPGKRFMPGEERSFTLVVSAPADRSAADVGGPATLEVGATFWPTYVLPEATPADNTVVIHLTAVE</sequence>